<dbReference type="FunFam" id="2.40.30.10:FF:000004">
    <property type="entry name" value="50S ribosomal protein L3"/>
    <property type="match status" value="1"/>
</dbReference>
<dbReference type="FunFam" id="3.30.160.810:FF:000001">
    <property type="entry name" value="50S ribosomal protein L3"/>
    <property type="match status" value="1"/>
</dbReference>
<dbReference type="SUPFAM" id="SSF50447">
    <property type="entry name" value="Translation proteins"/>
    <property type="match status" value="1"/>
</dbReference>
<dbReference type="InterPro" id="IPR000597">
    <property type="entry name" value="Ribosomal_uL3"/>
</dbReference>
<dbReference type="GO" id="GO:0005762">
    <property type="term" value="C:mitochondrial large ribosomal subunit"/>
    <property type="evidence" value="ECO:0007669"/>
    <property type="project" value="TreeGrafter"/>
</dbReference>
<name>A0A6A6W9W1_9PEZI</name>
<evidence type="ECO:0000256" key="1">
    <source>
        <dbReference type="ARBA" id="ARBA00006540"/>
    </source>
</evidence>
<dbReference type="Gene3D" id="2.40.30.10">
    <property type="entry name" value="Translation factors"/>
    <property type="match status" value="1"/>
</dbReference>
<evidence type="ECO:0000256" key="3">
    <source>
        <dbReference type="ARBA" id="ARBA00023274"/>
    </source>
</evidence>
<evidence type="ECO:0000256" key="2">
    <source>
        <dbReference type="ARBA" id="ARBA00022980"/>
    </source>
</evidence>
<organism evidence="6 7">
    <name type="scientific">Pseudovirgaria hyperparasitica</name>
    <dbReference type="NCBI Taxonomy" id="470096"/>
    <lineage>
        <taxon>Eukaryota</taxon>
        <taxon>Fungi</taxon>
        <taxon>Dikarya</taxon>
        <taxon>Ascomycota</taxon>
        <taxon>Pezizomycotina</taxon>
        <taxon>Dothideomycetes</taxon>
        <taxon>Dothideomycetes incertae sedis</taxon>
        <taxon>Acrospermales</taxon>
        <taxon>Acrospermaceae</taxon>
        <taxon>Pseudovirgaria</taxon>
    </lineage>
</organism>
<dbReference type="GO" id="GO:0006412">
    <property type="term" value="P:translation"/>
    <property type="evidence" value="ECO:0007669"/>
    <property type="project" value="InterPro"/>
</dbReference>
<dbReference type="GeneID" id="54484719"/>
<keyword evidence="3" id="KW-0687">Ribonucleoprotein</keyword>
<comment type="similarity">
    <text evidence="1">Belongs to the universal ribosomal protein uL3 family.</text>
</comment>
<reference evidence="6" key="1">
    <citation type="journal article" date="2020" name="Stud. Mycol.">
        <title>101 Dothideomycetes genomes: a test case for predicting lifestyles and emergence of pathogens.</title>
        <authorList>
            <person name="Haridas S."/>
            <person name="Albert R."/>
            <person name="Binder M."/>
            <person name="Bloem J."/>
            <person name="Labutti K."/>
            <person name="Salamov A."/>
            <person name="Andreopoulos B."/>
            <person name="Baker S."/>
            <person name="Barry K."/>
            <person name="Bills G."/>
            <person name="Bluhm B."/>
            <person name="Cannon C."/>
            <person name="Castanera R."/>
            <person name="Culley D."/>
            <person name="Daum C."/>
            <person name="Ezra D."/>
            <person name="Gonzalez J."/>
            <person name="Henrissat B."/>
            <person name="Kuo A."/>
            <person name="Liang C."/>
            <person name="Lipzen A."/>
            <person name="Lutzoni F."/>
            <person name="Magnuson J."/>
            <person name="Mondo S."/>
            <person name="Nolan M."/>
            <person name="Ohm R."/>
            <person name="Pangilinan J."/>
            <person name="Park H.-J."/>
            <person name="Ramirez L."/>
            <person name="Alfaro M."/>
            <person name="Sun H."/>
            <person name="Tritt A."/>
            <person name="Yoshinaga Y."/>
            <person name="Zwiers L.-H."/>
            <person name="Turgeon B."/>
            <person name="Goodwin S."/>
            <person name="Spatafora J."/>
            <person name="Crous P."/>
            <person name="Grigoriev I."/>
        </authorList>
    </citation>
    <scope>NUCLEOTIDE SEQUENCE</scope>
    <source>
        <strain evidence="6">CBS 121739</strain>
    </source>
</reference>
<evidence type="ECO:0000313" key="7">
    <source>
        <dbReference type="Proteomes" id="UP000799437"/>
    </source>
</evidence>
<dbReference type="AlphaFoldDB" id="A0A6A6W9W1"/>
<dbReference type="PANTHER" id="PTHR11229">
    <property type="entry name" value="50S RIBOSOMAL PROTEIN L3"/>
    <property type="match status" value="1"/>
</dbReference>
<dbReference type="Pfam" id="PF00297">
    <property type="entry name" value="Ribosomal_L3"/>
    <property type="match status" value="1"/>
</dbReference>
<protein>
    <recommendedName>
        <fullName evidence="4">Large ribosomal subunit protein uL3m</fullName>
    </recommendedName>
</protein>
<gene>
    <name evidence="6" type="ORF">EJ05DRAFT_474737</name>
</gene>
<evidence type="ECO:0000313" key="6">
    <source>
        <dbReference type="EMBL" id="KAF2759658.1"/>
    </source>
</evidence>
<dbReference type="Proteomes" id="UP000799437">
    <property type="component" value="Unassembled WGS sequence"/>
</dbReference>
<evidence type="ECO:0000256" key="5">
    <source>
        <dbReference type="SAM" id="MobiDB-lite"/>
    </source>
</evidence>
<dbReference type="InterPro" id="IPR009000">
    <property type="entry name" value="Transl_B-barrel_sf"/>
</dbReference>
<dbReference type="RefSeq" id="XP_033602109.1">
    <property type="nucleotide sequence ID" value="XM_033743665.1"/>
</dbReference>
<sequence length="325" mass="35713">MPPIERALWAAHLPPRFLVPSILRTLPSSSNTILARPSTSLLQRRTIYSTWDPNPKLNRFNHYPGRPALTTTKTAALRRKLDGDSLPHRTGVLAVKKGMSAVYLPDGTRKCCTVLQVDRNEVVSYKRRDVHGYWAVQIGAGHRQAKNVGRPMLGHFAASGVSPKRYLAEFPVRDEEGLMRSPLGSRIWADWFVPGTYVDTRSYTKGKGFAGGMKKWGWHGQDASHGVSKTHRQMGSAGGSQGSGSRVIPGKKMPGRMGNIRKTVQNLEILKVDKENGIILVSGPVAGNKGCIVKIQDAIKKPWPELPELEVIEEAEEAAAQTVTA</sequence>
<keyword evidence="7" id="KW-1185">Reference proteome</keyword>
<accession>A0A6A6W9W1</accession>
<evidence type="ECO:0000256" key="4">
    <source>
        <dbReference type="ARBA" id="ARBA00035209"/>
    </source>
</evidence>
<dbReference type="EMBL" id="ML996569">
    <property type="protein sequence ID" value="KAF2759658.1"/>
    <property type="molecule type" value="Genomic_DNA"/>
</dbReference>
<feature type="region of interest" description="Disordered" evidence="5">
    <location>
        <begin position="220"/>
        <end position="257"/>
    </location>
</feature>
<dbReference type="OrthoDB" id="274683at2759"/>
<dbReference type="Gene3D" id="3.30.160.810">
    <property type="match status" value="1"/>
</dbReference>
<proteinExistence type="inferred from homology"/>
<dbReference type="PANTHER" id="PTHR11229:SF8">
    <property type="entry name" value="LARGE RIBOSOMAL SUBUNIT PROTEIN UL3M"/>
    <property type="match status" value="1"/>
</dbReference>
<keyword evidence="2 6" id="KW-0689">Ribosomal protein</keyword>
<dbReference type="InterPro" id="IPR019927">
    <property type="entry name" value="Ribosomal_uL3_bac/org-type"/>
</dbReference>
<dbReference type="NCBIfam" id="TIGR03625">
    <property type="entry name" value="L3_bact"/>
    <property type="match status" value="1"/>
</dbReference>
<dbReference type="GO" id="GO:0003735">
    <property type="term" value="F:structural constituent of ribosome"/>
    <property type="evidence" value="ECO:0007669"/>
    <property type="project" value="InterPro"/>
</dbReference>